<sequence length="357" mass="40682">MARQWTPEETAEFVDYARRSFNAEDRKNLENKLRGGAEHGIIAQIPDEKLKDRFQKHAGRSLHGRLSPNLDDAIGECVDELWHSEEKMAAIVQEALENATESYERVKSRGFKDGLSLTPDVDKQLIATAWKHAFTKSIIKYTVPRIQEMCARRATDGSLCAISEEEYNDLEGETIFAIMNGGIAIVKDYASVNVATMMREMELMQFNGVFKKNTEDNSVYQNCSTVWLKSEHLMPQHQKECLKVVEKIKRMPFELCKKCKIMLQVISYVRVLLITGENSKIKKHCETLECGVMFTLLYVAGVQSREDVHLDIDVDGVTQRIKLEPDMLIVLRNNVSYELKPLDGKVFIVSAWITGAK</sequence>
<dbReference type="OrthoDB" id="360790at2759"/>
<dbReference type="AlphaFoldDB" id="A0A9W5TBT4"/>
<gene>
    <name evidence="1" type="ORF">BaOVIS_027730</name>
</gene>
<dbReference type="Proteomes" id="UP001057455">
    <property type="component" value="Unassembled WGS sequence"/>
</dbReference>
<protein>
    <submittedName>
        <fullName evidence="1">Hypoxia-inducible factor prolyl hydroxylase, putative</fullName>
    </submittedName>
</protein>
<dbReference type="EMBL" id="BLIY01000020">
    <property type="protein sequence ID" value="GFE55369.1"/>
    <property type="molecule type" value="Genomic_DNA"/>
</dbReference>
<comment type="caution">
    <text evidence="1">The sequence shown here is derived from an EMBL/GenBank/DDBJ whole genome shotgun (WGS) entry which is preliminary data.</text>
</comment>
<keyword evidence="2" id="KW-1185">Reference proteome</keyword>
<evidence type="ECO:0000313" key="2">
    <source>
        <dbReference type="Proteomes" id="UP001057455"/>
    </source>
</evidence>
<evidence type="ECO:0000313" key="1">
    <source>
        <dbReference type="EMBL" id="GFE55369.1"/>
    </source>
</evidence>
<reference evidence="1" key="1">
    <citation type="submission" date="2019-12" db="EMBL/GenBank/DDBJ databases">
        <title>Genome sequence of Babesia ovis.</title>
        <authorList>
            <person name="Yamagishi J."/>
            <person name="Sevinc F."/>
            <person name="Xuan X."/>
        </authorList>
    </citation>
    <scope>NUCLEOTIDE SEQUENCE</scope>
    <source>
        <strain evidence="1">Selcuk</strain>
    </source>
</reference>
<proteinExistence type="predicted"/>
<accession>A0A9W5TBT4</accession>
<organism evidence="1 2">
    <name type="scientific">Babesia ovis</name>
    <dbReference type="NCBI Taxonomy" id="5869"/>
    <lineage>
        <taxon>Eukaryota</taxon>
        <taxon>Sar</taxon>
        <taxon>Alveolata</taxon>
        <taxon>Apicomplexa</taxon>
        <taxon>Aconoidasida</taxon>
        <taxon>Piroplasmida</taxon>
        <taxon>Babesiidae</taxon>
        <taxon>Babesia</taxon>
    </lineage>
</organism>
<name>A0A9W5TBT4_BABOV</name>